<dbReference type="KEGG" id="cbol:CGC65_16340"/>
<evidence type="ECO:0000313" key="1">
    <source>
        <dbReference type="EMBL" id="RGV74880.1"/>
    </source>
</evidence>
<name>A0A412Z4I9_9FIRM</name>
<dbReference type="Proteomes" id="UP000284543">
    <property type="component" value="Unassembled WGS sequence"/>
</dbReference>
<comment type="caution">
    <text evidence="1">The sequence shown here is derived from an EMBL/GenBank/DDBJ whole genome shotgun (WGS) entry which is preliminary data.</text>
</comment>
<reference evidence="1 2" key="1">
    <citation type="submission" date="2018-08" db="EMBL/GenBank/DDBJ databases">
        <title>A genome reference for cultivated species of the human gut microbiota.</title>
        <authorList>
            <person name="Zou Y."/>
            <person name="Xue W."/>
            <person name="Luo G."/>
        </authorList>
    </citation>
    <scope>NUCLEOTIDE SEQUENCE [LARGE SCALE GENOMIC DNA]</scope>
    <source>
        <strain evidence="1 2">AF14-18</strain>
    </source>
</reference>
<proteinExistence type="predicted"/>
<accession>A0A412Z4I9</accession>
<organism evidence="1 2">
    <name type="scientific">Enterocloster bolteae</name>
    <dbReference type="NCBI Taxonomy" id="208479"/>
    <lineage>
        <taxon>Bacteria</taxon>
        <taxon>Bacillati</taxon>
        <taxon>Bacillota</taxon>
        <taxon>Clostridia</taxon>
        <taxon>Lachnospirales</taxon>
        <taxon>Lachnospiraceae</taxon>
        <taxon>Enterocloster</taxon>
    </lineage>
</organism>
<sequence>MKELVGDKFYTTLSEKYNELLLDYVLLSWDEDYHGAESHKKAVIEAILSILNTRHRVGNNIKHPLFYVHESDMRCIECDAGAFFYEDNRGRFNKGVSETPEKMKMNYWLAFSGPPYGIPYSKEDFRKINDSLFPILFRKDLEIFSWNDDFSNYFDDGKEWWGTALWSIYDKWMNRFVIIGASLTD</sequence>
<dbReference type="EMBL" id="QRZM01000006">
    <property type="protein sequence ID" value="RGV74880.1"/>
    <property type="molecule type" value="Genomic_DNA"/>
</dbReference>
<evidence type="ECO:0000313" key="2">
    <source>
        <dbReference type="Proteomes" id="UP000284543"/>
    </source>
</evidence>
<dbReference type="AlphaFoldDB" id="A0A412Z4I9"/>
<dbReference type="RefSeq" id="WP_002564457.1">
    <property type="nucleotide sequence ID" value="NZ_CABKUK010000001.1"/>
</dbReference>
<gene>
    <name evidence="1" type="ORF">DWW02_16235</name>
</gene>
<protein>
    <submittedName>
        <fullName evidence="1">Uncharacterized protein</fullName>
    </submittedName>
</protein>